<keyword evidence="15" id="KW-1185">Reference proteome</keyword>
<dbReference type="PANTHER" id="PTHR48493:SF1">
    <property type="entry name" value="UBIQUITIN-LIKE DOMAIN-CONTAINING CTD PHOSPHATASE 1"/>
    <property type="match status" value="1"/>
</dbReference>
<dbReference type="GO" id="GO:0046872">
    <property type="term" value="F:metal ion binding"/>
    <property type="evidence" value="ECO:0007669"/>
    <property type="project" value="UniProtKB-KW"/>
</dbReference>
<dbReference type="SMART" id="SM00213">
    <property type="entry name" value="UBQ"/>
    <property type="match status" value="1"/>
</dbReference>
<dbReference type="SMART" id="SM00577">
    <property type="entry name" value="CPDc"/>
    <property type="match status" value="1"/>
</dbReference>
<evidence type="ECO:0000313" key="14">
    <source>
        <dbReference type="EMBL" id="KAK9833518.1"/>
    </source>
</evidence>
<keyword evidence="5" id="KW-0378">Hydrolase</keyword>
<feature type="domain" description="Ubiquitin-like" evidence="12">
    <location>
        <begin position="5"/>
        <end position="77"/>
    </location>
</feature>
<proteinExistence type="predicted"/>
<keyword evidence="6" id="KW-0460">Magnesium</keyword>
<dbReference type="EC" id="3.1.3.16" evidence="3"/>
<evidence type="ECO:0000256" key="6">
    <source>
        <dbReference type="ARBA" id="ARBA00022842"/>
    </source>
</evidence>
<comment type="caution">
    <text evidence="14">The sequence shown here is derived from an EMBL/GenBank/DDBJ whole genome shotgun (WGS) entry which is preliminary data.</text>
</comment>
<protein>
    <recommendedName>
        <fullName evidence="3">protein-serine/threonine phosphatase</fullName>
        <ecNumber evidence="3">3.1.3.16</ecNumber>
    </recommendedName>
    <alternativeName>
        <fullName evidence="9">Nuclear proteasome inhibitor UBLCP1</fullName>
    </alternativeName>
</protein>
<comment type="cofactor">
    <cofactor evidence="1">
        <name>Mg(2+)</name>
        <dbReference type="ChEBI" id="CHEBI:18420"/>
    </cofactor>
</comment>
<evidence type="ECO:0000256" key="9">
    <source>
        <dbReference type="ARBA" id="ARBA00032039"/>
    </source>
</evidence>
<dbReference type="NCBIfam" id="TIGR02245">
    <property type="entry name" value="HAD_IIID1"/>
    <property type="match status" value="1"/>
</dbReference>
<evidence type="ECO:0000313" key="15">
    <source>
        <dbReference type="Proteomes" id="UP001445335"/>
    </source>
</evidence>
<dbReference type="Gene3D" id="3.40.50.1000">
    <property type="entry name" value="HAD superfamily/HAD-like"/>
    <property type="match status" value="1"/>
</dbReference>
<comment type="catalytic activity">
    <reaction evidence="10">
        <text>O-phospho-L-seryl-[protein] + H2O = L-seryl-[protein] + phosphate</text>
        <dbReference type="Rhea" id="RHEA:20629"/>
        <dbReference type="Rhea" id="RHEA-COMP:9863"/>
        <dbReference type="Rhea" id="RHEA-COMP:11604"/>
        <dbReference type="ChEBI" id="CHEBI:15377"/>
        <dbReference type="ChEBI" id="CHEBI:29999"/>
        <dbReference type="ChEBI" id="CHEBI:43474"/>
        <dbReference type="ChEBI" id="CHEBI:83421"/>
        <dbReference type="EC" id="3.1.3.16"/>
    </reaction>
</comment>
<dbReference type="Gene3D" id="3.10.20.90">
    <property type="entry name" value="Phosphatidylinositol 3-kinase Catalytic Subunit, Chain A, domain 1"/>
    <property type="match status" value="1"/>
</dbReference>
<evidence type="ECO:0000259" key="13">
    <source>
        <dbReference type="PROSITE" id="PS50969"/>
    </source>
</evidence>
<dbReference type="CDD" id="cd01813">
    <property type="entry name" value="Ubl_UBLCP1"/>
    <property type="match status" value="1"/>
</dbReference>
<evidence type="ECO:0000256" key="4">
    <source>
        <dbReference type="ARBA" id="ARBA00022723"/>
    </source>
</evidence>
<evidence type="ECO:0000256" key="5">
    <source>
        <dbReference type="ARBA" id="ARBA00022801"/>
    </source>
</evidence>
<keyword evidence="7" id="KW-0904">Protein phosphatase</keyword>
<dbReference type="PROSITE" id="PS50053">
    <property type="entry name" value="UBIQUITIN_2"/>
    <property type="match status" value="1"/>
</dbReference>
<keyword evidence="8" id="KW-0539">Nucleus</keyword>
<dbReference type="EMBL" id="JALJOU010000035">
    <property type="protein sequence ID" value="KAK9833518.1"/>
    <property type="molecule type" value="Genomic_DNA"/>
</dbReference>
<comment type="subcellular location">
    <subcellularLocation>
        <location evidence="2">Nucleus</location>
    </subcellularLocation>
</comment>
<comment type="catalytic activity">
    <reaction evidence="11">
        <text>O-phospho-L-threonyl-[protein] + H2O = L-threonyl-[protein] + phosphate</text>
        <dbReference type="Rhea" id="RHEA:47004"/>
        <dbReference type="Rhea" id="RHEA-COMP:11060"/>
        <dbReference type="Rhea" id="RHEA-COMP:11605"/>
        <dbReference type="ChEBI" id="CHEBI:15377"/>
        <dbReference type="ChEBI" id="CHEBI:30013"/>
        <dbReference type="ChEBI" id="CHEBI:43474"/>
        <dbReference type="ChEBI" id="CHEBI:61977"/>
        <dbReference type="EC" id="3.1.3.16"/>
    </reaction>
</comment>
<evidence type="ECO:0000256" key="1">
    <source>
        <dbReference type="ARBA" id="ARBA00001946"/>
    </source>
</evidence>
<evidence type="ECO:0000256" key="3">
    <source>
        <dbReference type="ARBA" id="ARBA00013081"/>
    </source>
</evidence>
<evidence type="ECO:0000256" key="7">
    <source>
        <dbReference type="ARBA" id="ARBA00022912"/>
    </source>
</evidence>
<dbReference type="InterPro" id="IPR029071">
    <property type="entry name" value="Ubiquitin-like_domsf"/>
</dbReference>
<dbReference type="Pfam" id="PF00240">
    <property type="entry name" value="ubiquitin"/>
    <property type="match status" value="1"/>
</dbReference>
<dbReference type="InterPro" id="IPR036412">
    <property type="entry name" value="HAD-like_sf"/>
</dbReference>
<organism evidence="14 15">
    <name type="scientific">Elliptochloris bilobata</name>
    <dbReference type="NCBI Taxonomy" id="381761"/>
    <lineage>
        <taxon>Eukaryota</taxon>
        <taxon>Viridiplantae</taxon>
        <taxon>Chlorophyta</taxon>
        <taxon>core chlorophytes</taxon>
        <taxon>Trebouxiophyceae</taxon>
        <taxon>Trebouxiophyceae incertae sedis</taxon>
        <taxon>Elliptochloris clade</taxon>
        <taxon>Elliptochloris</taxon>
    </lineage>
</organism>
<evidence type="ECO:0000256" key="10">
    <source>
        <dbReference type="ARBA" id="ARBA00047761"/>
    </source>
</evidence>
<dbReference type="InterPro" id="IPR011943">
    <property type="entry name" value="HAD-SF_hydro_IIID"/>
</dbReference>
<keyword evidence="4" id="KW-0479">Metal-binding</keyword>
<dbReference type="GO" id="GO:0090364">
    <property type="term" value="P:regulation of proteasome assembly"/>
    <property type="evidence" value="ECO:0007669"/>
    <property type="project" value="InterPro"/>
</dbReference>
<accession>A0AAW1RIY4</accession>
<dbReference type="InterPro" id="IPR004274">
    <property type="entry name" value="FCP1_dom"/>
</dbReference>
<evidence type="ECO:0000256" key="2">
    <source>
        <dbReference type="ARBA" id="ARBA00004123"/>
    </source>
</evidence>
<evidence type="ECO:0000256" key="11">
    <source>
        <dbReference type="ARBA" id="ARBA00048336"/>
    </source>
</evidence>
<feature type="domain" description="FCP1 homology" evidence="13">
    <location>
        <begin position="138"/>
        <end position="299"/>
    </location>
</feature>
<dbReference type="PANTHER" id="PTHR48493">
    <property type="entry name" value="UBIQUITIN-LIKE DOMAIN-CONTAINING CTD PHOSPHATASE 1"/>
    <property type="match status" value="1"/>
</dbReference>
<dbReference type="InterPro" id="IPR051658">
    <property type="entry name" value="UBLCP1"/>
</dbReference>
<dbReference type="GO" id="GO:0004722">
    <property type="term" value="F:protein serine/threonine phosphatase activity"/>
    <property type="evidence" value="ECO:0007669"/>
    <property type="project" value="UniProtKB-EC"/>
</dbReference>
<dbReference type="SUPFAM" id="SSF56784">
    <property type="entry name" value="HAD-like"/>
    <property type="match status" value="1"/>
</dbReference>
<dbReference type="SUPFAM" id="SSF54236">
    <property type="entry name" value="Ubiquitin-like"/>
    <property type="match status" value="1"/>
</dbReference>
<dbReference type="Proteomes" id="UP001445335">
    <property type="component" value="Unassembled WGS sequence"/>
</dbReference>
<evidence type="ECO:0000259" key="12">
    <source>
        <dbReference type="PROSITE" id="PS50053"/>
    </source>
</evidence>
<dbReference type="InterPro" id="IPR023214">
    <property type="entry name" value="HAD_sf"/>
</dbReference>
<dbReference type="PROSITE" id="PS50969">
    <property type="entry name" value="FCP1"/>
    <property type="match status" value="1"/>
</dbReference>
<dbReference type="Pfam" id="PF03031">
    <property type="entry name" value="NIF"/>
    <property type="match status" value="1"/>
</dbReference>
<gene>
    <name evidence="14" type="ORF">WJX81_000663</name>
</gene>
<sequence length="331" mass="37721">MAPERELMVKWSGQELKFTMGSGATVGELKRKIAEQTSVQPKRQKLLGLKAKGAKLASDEVLIEDLVLKPGAKIMMMGTPEAVTAALDVQAEVAPHVQDDFNTAEGVLEDVAFVDREENQEKLRRRIASVDVKVLNPPRPGKKCLVLDIDYTLFDLGSAAERPEELARPHLHEFLAACYEHYDIVIWSATSMKWIEVKMRELGCATHPAYRLVCYLDHKAMVTCRTDKYGVFDCKPLPLLWAKFSEHYGEHNTVMLDDLARNYVYNKQNGLVIRPYRHAHRTRSTDRELLKLCMYLCKIAHLPSLHKLKHRRWESYIADELDDLLQAHGGS</sequence>
<dbReference type="GO" id="GO:0005634">
    <property type="term" value="C:nucleus"/>
    <property type="evidence" value="ECO:0007669"/>
    <property type="project" value="UniProtKB-SubCell"/>
</dbReference>
<dbReference type="AlphaFoldDB" id="A0AAW1RIY4"/>
<evidence type="ECO:0000256" key="8">
    <source>
        <dbReference type="ARBA" id="ARBA00023242"/>
    </source>
</evidence>
<dbReference type="InterPro" id="IPR000626">
    <property type="entry name" value="Ubiquitin-like_dom"/>
</dbReference>
<reference evidence="14 15" key="1">
    <citation type="journal article" date="2024" name="Nat. Commun.">
        <title>Phylogenomics reveals the evolutionary origins of lichenization in chlorophyte algae.</title>
        <authorList>
            <person name="Puginier C."/>
            <person name="Libourel C."/>
            <person name="Otte J."/>
            <person name="Skaloud P."/>
            <person name="Haon M."/>
            <person name="Grisel S."/>
            <person name="Petersen M."/>
            <person name="Berrin J.G."/>
            <person name="Delaux P.M."/>
            <person name="Dal Grande F."/>
            <person name="Keller J."/>
        </authorList>
    </citation>
    <scope>NUCLEOTIDE SEQUENCE [LARGE SCALE GENOMIC DNA]</scope>
    <source>
        <strain evidence="14 15">SAG 245.80</strain>
    </source>
</reference>
<name>A0AAW1RIY4_9CHLO</name>